<name>A0ABM8VH30_9BACL</name>
<organism evidence="1 2">
    <name type="scientific">Paenibacillus allorhizosphaerae</name>
    <dbReference type="NCBI Taxonomy" id="2849866"/>
    <lineage>
        <taxon>Bacteria</taxon>
        <taxon>Bacillati</taxon>
        <taxon>Bacillota</taxon>
        <taxon>Bacilli</taxon>
        <taxon>Bacillales</taxon>
        <taxon>Paenibacillaceae</taxon>
        <taxon>Paenibacillus</taxon>
    </lineage>
</organism>
<comment type="caution">
    <text evidence="1">The sequence shown here is derived from an EMBL/GenBank/DDBJ whole genome shotgun (WGS) entry which is preliminary data.</text>
</comment>
<proteinExistence type="predicted"/>
<dbReference type="Proteomes" id="UP000730618">
    <property type="component" value="Unassembled WGS sequence"/>
</dbReference>
<dbReference type="RefSeq" id="WP_218099002.1">
    <property type="nucleotide sequence ID" value="NZ_CAJVCE010000006.1"/>
</dbReference>
<accession>A0ABM8VH30</accession>
<evidence type="ECO:0000313" key="1">
    <source>
        <dbReference type="EMBL" id="CAG7640708.1"/>
    </source>
</evidence>
<gene>
    <name evidence="1" type="ORF">PAECIP111802_02676</name>
</gene>
<dbReference type="EMBL" id="CAJVCE010000006">
    <property type="protein sequence ID" value="CAG7640708.1"/>
    <property type="molecule type" value="Genomic_DNA"/>
</dbReference>
<sequence length="547" mass="61325">MKNSRYYPHERNNYFKGKLLTVRDFESEQTYVNNKRRLLNRLLYGSGVVSGLQVVRVDDHTVSVQAGVAFDCLGREIVVPAPKVVKLSKVEGYIGDSDCTKNVYLCMAYEEKDREPIYSVSNASDSTGDPNQYNRILETYRLFIKEELPDFADFEYRNLTTQAAVLYEDEQTRIWQTAPRYVNPGQIFEVTVHIEKSPEVPSLTLAYEVRSEMIYPLDLEQSVISFSEQPGVKRNSYELKYRMKAGNREAEGTLSISPSSSMLTLGDNQYALNEKAALTVAVINGSINDKVTEQFFERPFERAVAYTPDQCIYLARISLVVIKPAYIIDEVKSNPFDEYIYNSMLQYTVGKENAAYGGQDAPLAVQASVEMLPPGQAPNLTAEVEPGRNEIHLHLALPAVAADAVQMTTGTATIETNYRSTGLFTKAEQSFYSDEIAHGLGAGQAFVVLGLEEYSEDRLGEQLNREEKVYFGDRDVFKNSEFGSELMNASLAAVVYPKAGTFRIGIKLSQASERDFITVRWWAYKRAQTSGAIQTAYSQTASSKEGV</sequence>
<evidence type="ECO:0000313" key="2">
    <source>
        <dbReference type="Proteomes" id="UP000730618"/>
    </source>
</evidence>
<protein>
    <recommendedName>
        <fullName evidence="3">DUF4139 domain-containing protein</fullName>
    </recommendedName>
</protein>
<keyword evidence="2" id="KW-1185">Reference proteome</keyword>
<reference evidence="1 2" key="1">
    <citation type="submission" date="2021-06" db="EMBL/GenBank/DDBJ databases">
        <authorList>
            <person name="Criscuolo A."/>
        </authorList>
    </citation>
    <scope>NUCLEOTIDE SEQUENCE [LARGE SCALE GENOMIC DNA]</scope>
    <source>
        <strain evidence="2">CIP 111802</strain>
    </source>
</reference>
<evidence type="ECO:0008006" key="3">
    <source>
        <dbReference type="Google" id="ProtNLM"/>
    </source>
</evidence>